<organism evidence="3 4">
    <name type="scientific">Nocardia wallacei</name>
    <dbReference type="NCBI Taxonomy" id="480035"/>
    <lineage>
        <taxon>Bacteria</taxon>
        <taxon>Bacillati</taxon>
        <taxon>Actinomycetota</taxon>
        <taxon>Actinomycetes</taxon>
        <taxon>Mycobacteriales</taxon>
        <taxon>Nocardiaceae</taxon>
        <taxon>Nocardia</taxon>
    </lineage>
</organism>
<dbReference type="GeneID" id="80348773"/>
<dbReference type="AlphaFoldDB" id="A0A7G1KMY3"/>
<dbReference type="PANTHER" id="PTHR46969">
    <property type="entry name" value="BIFUNCTIONAL PROTEIN HLDE"/>
    <property type="match status" value="1"/>
</dbReference>
<dbReference type="RefSeq" id="WP_187683585.1">
    <property type="nucleotide sequence ID" value="NZ_AP023396.1"/>
</dbReference>
<dbReference type="KEGG" id="nwl:NWFMUON74_43000"/>
<accession>A0A7G1KMY3</accession>
<dbReference type="Gene3D" id="3.40.1190.20">
    <property type="match status" value="1"/>
</dbReference>
<gene>
    <name evidence="3" type="ORF">NWFMUON74_43000</name>
</gene>
<evidence type="ECO:0000313" key="4">
    <source>
        <dbReference type="Proteomes" id="UP000516173"/>
    </source>
</evidence>
<evidence type="ECO:0000256" key="1">
    <source>
        <dbReference type="SAM" id="MobiDB-lite"/>
    </source>
</evidence>
<dbReference type="InterPro" id="IPR011611">
    <property type="entry name" value="PfkB_dom"/>
</dbReference>
<dbReference type="GO" id="GO:0033785">
    <property type="term" value="F:heptose 7-phosphate kinase activity"/>
    <property type="evidence" value="ECO:0007669"/>
    <property type="project" value="TreeGrafter"/>
</dbReference>
<dbReference type="PANTHER" id="PTHR46969:SF1">
    <property type="entry name" value="BIFUNCTIONAL PROTEIN HLDE"/>
    <property type="match status" value="1"/>
</dbReference>
<dbReference type="Pfam" id="PF00294">
    <property type="entry name" value="PfkB"/>
    <property type="match status" value="1"/>
</dbReference>
<reference evidence="3 4" key="1">
    <citation type="submission" date="2020-08" db="EMBL/GenBank/DDBJ databases">
        <title>Genome Sequencing of Nocardia wallacei strain FMUON74 and assembly.</title>
        <authorList>
            <person name="Toyokawa M."/>
            <person name="Uesaka K."/>
        </authorList>
    </citation>
    <scope>NUCLEOTIDE SEQUENCE [LARGE SCALE GENOMIC DNA]</scope>
    <source>
        <strain evidence="3 4">FMUON74</strain>
    </source>
</reference>
<proteinExistence type="predicted"/>
<dbReference type="Proteomes" id="UP000516173">
    <property type="component" value="Chromosome"/>
</dbReference>
<feature type="domain" description="Carbohydrate kinase PfkB" evidence="2">
    <location>
        <begin position="186"/>
        <end position="297"/>
    </location>
</feature>
<sequence>MTRSGPLVVVGDVLLDIDIMGRADRAGPDAALPVVEFVSRRTRPGGAGLAALLAATTTPEVVLVGAFGSDAGAERLRRLLAGRVRVAELLLHGSTVRRQRVRAAGQSVPRPRPSAAVARTRSGSGRAGIDPLPGSARAALRSAGAILVADHGHGVTAQPEIRALLAERARQIPIVWAPHPHGGAPVPGVALATPDRSHAAALVPGRLDSGIRARELVSRWEARAVAVTLGAHGAVFYRHGAREHFPIPVPRQLRVQGSPDAYGAGDMFAVTAATALHTGHGLAYAVRRAVESAAEFVWSGAISGTVPARDLQQHA</sequence>
<name>A0A7G1KMY3_9NOCA</name>
<evidence type="ECO:0000313" key="3">
    <source>
        <dbReference type="EMBL" id="BCK56528.1"/>
    </source>
</evidence>
<protein>
    <recommendedName>
        <fullName evidence="2">Carbohydrate kinase PfkB domain-containing protein</fullName>
    </recommendedName>
</protein>
<dbReference type="GO" id="GO:0005829">
    <property type="term" value="C:cytosol"/>
    <property type="evidence" value="ECO:0007669"/>
    <property type="project" value="TreeGrafter"/>
</dbReference>
<evidence type="ECO:0000259" key="2">
    <source>
        <dbReference type="Pfam" id="PF00294"/>
    </source>
</evidence>
<dbReference type="SUPFAM" id="SSF53613">
    <property type="entry name" value="Ribokinase-like"/>
    <property type="match status" value="1"/>
</dbReference>
<dbReference type="GO" id="GO:0033786">
    <property type="term" value="F:heptose-1-phosphate adenylyltransferase activity"/>
    <property type="evidence" value="ECO:0007669"/>
    <property type="project" value="TreeGrafter"/>
</dbReference>
<keyword evidence="4" id="KW-1185">Reference proteome</keyword>
<dbReference type="EMBL" id="AP023396">
    <property type="protein sequence ID" value="BCK56528.1"/>
    <property type="molecule type" value="Genomic_DNA"/>
</dbReference>
<feature type="region of interest" description="Disordered" evidence="1">
    <location>
        <begin position="101"/>
        <end position="132"/>
    </location>
</feature>
<dbReference type="InterPro" id="IPR029056">
    <property type="entry name" value="Ribokinase-like"/>
</dbReference>